<accession>A0AAE4NXC5</accession>
<gene>
    <name evidence="2" type="ORF">RBI02_08645</name>
</gene>
<dbReference type="SUPFAM" id="SSF53146">
    <property type="entry name" value="Nitrogenase accessory factor-like"/>
    <property type="match status" value="1"/>
</dbReference>
<proteinExistence type="predicted"/>
<dbReference type="RefSeq" id="WP_315343013.1">
    <property type="nucleotide sequence ID" value="NZ_JAVDZE010000005.1"/>
</dbReference>
<dbReference type="Pfam" id="PF02579">
    <property type="entry name" value="Nitro_FeMo-Co"/>
    <property type="match status" value="1"/>
</dbReference>
<name>A0AAE4NXC5_9EURY</name>
<evidence type="ECO:0000313" key="3">
    <source>
        <dbReference type="Proteomes" id="UP001245683"/>
    </source>
</evidence>
<dbReference type="AlphaFoldDB" id="A0AAE4NXC5"/>
<organism evidence="2 3">
    <name type="scientific">Thermococcus waiotapuensis</name>
    <dbReference type="NCBI Taxonomy" id="90909"/>
    <lineage>
        <taxon>Archaea</taxon>
        <taxon>Methanobacteriati</taxon>
        <taxon>Methanobacteriota</taxon>
        <taxon>Thermococci</taxon>
        <taxon>Thermococcales</taxon>
        <taxon>Thermococcaceae</taxon>
        <taxon>Thermococcus</taxon>
    </lineage>
</organism>
<comment type="caution">
    <text evidence="2">The sequence shown here is derived from an EMBL/GenBank/DDBJ whole genome shotgun (WGS) entry which is preliminary data.</text>
</comment>
<dbReference type="CDD" id="cd00851">
    <property type="entry name" value="MTH1175"/>
    <property type="match status" value="1"/>
</dbReference>
<dbReference type="EMBL" id="JAVDZE010000005">
    <property type="protein sequence ID" value="MDV3104598.1"/>
    <property type="molecule type" value="Genomic_DNA"/>
</dbReference>
<dbReference type="InterPro" id="IPR003731">
    <property type="entry name" value="Di-Nase_FeMo-co_biosynth"/>
</dbReference>
<evidence type="ECO:0000259" key="1">
    <source>
        <dbReference type="Pfam" id="PF02579"/>
    </source>
</evidence>
<keyword evidence="3" id="KW-1185">Reference proteome</keyword>
<dbReference type="PANTHER" id="PTHR33937">
    <property type="entry name" value="IRON-MOLYBDENUM PROTEIN-RELATED-RELATED"/>
    <property type="match status" value="1"/>
</dbReference>
<feature type="domain" description="Dinitrogenase iron-molybdenum cofactor biosynthesis" evidence="1">
    <location>
        <begin position="13"/>
        <end position="106"/>
    </location>
</feature>
<dbReference type="InterPro" id="IPR033913">
    <property type="entry name" value="MTH1175_dom"/>
</dbReference>
<sequence length="128" mass="13105">MRIIVPTVKGGLDDRVNPSFGRTPTFTIVDVENGEVVNVQAVSNPGYSQPGGAGVAAAQFVIDQGADVVIAGQFGPNSYGALQAAGIRMFSAPASMTVREAVEAFLRGELSVVTGPEGGDMGHGRGGW</sequence>
<dbReference type="PANTHER" id="PTHR33937:SF2">
    <property type="entry name" value="DINITROGENASE IRON-MOLYBDENUM COFACTOR BIOSYNTHESIS DOMAIN-CONTAINING PROTEIN"/>
    <property type="match status" value="1"/>
</dbReference>
<dbReference type="InterPro" id="IPR051840">
    <property type="entry name" value="NifX/NifY_domain"/>
</dbReference>
<evidence type="ECO:0000313" key="2">
    <source>
        <dbReference type="EMBL" id="MDV3104598.1"/>
    </source>
</evidence>
<reference evidence="2 3" key="1">
    <citation type="submission" date="2023-08" db="EMBL/GenBank/DDBJ databases">
        <title>Draft genome sequence of Thermococcus waiotapuensis WT1T, a thermophilic sulphur-dependent archaeon from order Thermococcales.</title>
        <authorList>
            <person name="Manners S.H."/>
            <person name="Carere C.R."/>
            <person name="Dhami M.K."/>
            <person name="Dobson R.C.J."/>
            <person name="Stott M.B."/>
        </authorList>
    </citation>
    <scope>NUCLEOTIDE SEQUENCE [LARGE SCALE GENOMIC DNA]</scope>
    <source>
        <strain evidence="2 3">WT1</strain>
    </source>
</reference>
<dbReference type="Gene3D" id="3.30.420.130">
    <property type="entry name" value="Dinitrogenase iron-molybdenum cofactor biosynthesis domain"/>
    <property type="match status" value="1"/>
</dbReference>
<dbReference type="InterPro" id="IPR036105">
    <property type="entry name" value="DiNase_FeMo-co_biosyn_sf"/>
</dbReference>
<dbReference type="Proteomes" id="UP001245683">
    <property type="component" value="Unassembled WGS sequence"/>
</dbReference>
<protein>
    <submittedName>
        <fullName evidence="2">NifB/NifX family molybdenum-iron cluster-binding protein</fullName>
    </submittedName>
</protein>